<organism evidence="1 2">
    <name type="scientific">Ambispora leptoticha</name>
    <dbReference type="NCBI Taxonomy" id="144679"/>
    <lineage>
        <taxon>Eukaryota</taxon>
        <taxon>Fungi</taxon>
        <taxon>Fungi incertae sedis</taxon>
        <taxon>Mucoromycota</taxon>
        <taxon>Glomeromycotina</taxon>
        <taxon>Glomeromycetes</taxon>
        <taxon>Archaeosporales</taxon>
        <taxon>Ambisporaceae</taxon>
        <taxon>Ambispora</taxon>
    </lineage>
</organism>
<dbReference type="AlphaFoldDB" id="A0A9N8VZN3"/>
<dbReference type="Proteomes" id="UP000789508">
    <property type="component" value="Unassembled WGS sequence"/>
</dbReference>
<gene>
    <name evidence="1" type="ORF">ALEPTO_LOCUS2056</name>
</gene>
<reference evidence="1" key="1">
    <citation type="submission" date="2021-06" db="EMBL/GenBank/DDBJ databases">
        <authorList>
            <person name="Kallberg Y."/>
            <person name="Tangrot J."/>
            <person name="Rosling A."/>
        </authorList>
    </citation>
    <scope>NUCLEOTIDE SEQUENCE</scope>
    <source>
        <strain evidence="1">FL130A</strain>
    </source>
</reference>
<evidence type="ECO:0000313" key="1">
    <source>
        <dbReference type="EMBL" id="CAG8471947.1"/>
    </source>
</evidence>
<accession>A0A9N8VZN3</accession>
<evidence type="ECO:0000313" key="2">
    <source>
        <dbReference type="Proteomes" id="UP000789508"/>
    </source>
</evidence>
<comment type="caution">
    <text evidence="1">The sequence shown here is derived from an EMBL/GenBank/DDBJ whole genome shotgun (WGS) entry which is preliminary data.</text>
</comment>
<proteinExistence type="predicted"/>
<sequence length="57" mass="6739">MELVQSPYSMANKTEENLESEVINLVEQLLLEESMIVVHEYIDLKEETYNVTDYIEE</sequence>
<dbReference type="OrthoDB" id="2435434at2759"/>
<protein>
    <submittedName>
        <fullName evidence="1">1723_t:CDS:1</fullName>
    </submittedName>
</protein>
<name>A0A9N8VZN3_9GLOM</name>
<dbReference type="EMBL" id="CAJVPS010000270">
    <property type="protein sequence ID" value="CAG8471947.1"/>
    <property type="molecule type" value="Genomic_DNA"/>
</dbReference>
<keyword evidence="2" id="KW-1185">Reference proteome</keyword>